<dbReference type="EMBL" id="CP011267">
    <property type="protein sequence ID" value="AKG91274.1"/>
    <property type="molecule type" value="Genomic_DNA"/>
</dbReference>
<dbReference type="InterPro" id="IPR045509">
    <property type="entry name" value="HD_assoc_2"/>
</dbReference>
<dbReference type="PANTHER" id="PTHR11373">
    <property type="entry name" value="DEOXYNUCLEOSIDE TRIPHOSPHATE TRIPHOSPHOHYDROLASE"/>
    <property type="match status" value="1"/>
</dbReference>
<evidence type="ECO:0000313" key="2">
    <source>
        <dbReference type="EMBL" id="AKG91274.1"/>
    </source>
</evidence>
<evidence type="ECO:0000259" key="1">
    <source>
        <dbReference type="PROSITE" id="PS51831"/>
    </source>
</evidence>
<dbReference type="PANTHER" id="PTHR11373:SF4">
    <property type="entry name" value="DEOXYNUCLEOSIDE TRIPHOSPHATE TRIPHOSPHOHYDROLASE SAMHD1"/>
    <property type="match status" value="1"/>
</dbReference>
<dbReference type="AlphaFoldDB" id="A0A0F7IFK1"/>
<accession>A0A0F7IFK1</accession>
<gene>
    <name evidence="2" type="ORF">GAH_01434</name>
</gene>
<dbReference type="InterPro" id="IPR050135">
    <property type="entry name" value="dGTPase-like"/>
</dbReference>
<sequence length="383" mass="43536">MKLIHDSVHGTIKLEGWMVELIDTPQFQRLRRIKQLGFADLVYPGAHHTRFEHSIGVMHVASKLTIDPHILAAALLHDIGHTPFSHSGEIILKKYMRREHEDVRDIIGKSEIGDILDRHGIDWRRVAEEVARPPVSSVIDVDRIDYLLRDAHYTGVAYGVVDFDRLVEKMHFDGSRVFVDAGGVRAVESFLISRYLMYSAVYHHHVCRIARKMFERAMEWMIEEGVVEPGDLARMDDYDVTWLMRSAEGLAGEIASRLSTRRLFKRAIYSPRGDVGVNVERVDSAKAAREIAEDAGVEDGHVIVDIPPLESSEYDVPVLVDGEFVSIAKLSPLVTALKNAQVANWRLGVYCPEEHVEKVRRAAVDYFDIKTSKQKKLSELFEF</sequence>
<dbReference type="RefSeq" id="WP_048095661.1">
    <property type="nucleotide sequence ID" value="NZ_CP011267.1"/>
</dbReference>
<dbReference type="PATRIC" id="fig|113653.22.peg.1416"/>
<dbReference type="HOGENOM" id="CLU_026821_3_1_2"/>
<dbReference type="Pfam" id="PF19276">
    <property type="entry name" value="HD_assoc_2"/>
    <property type="match status" value="1"/>
</dbReference>
<dbReference type="GeneID" id="24804004"/>
<dbReference type="Pfam" id="PF01966">
    <property type="entry name" value="HD"/>
    <property type="match status" value="1"/>
</dbReference>
<dbReference type="Gene3D" id="1.10.3210.10">
    <property type="entry name" value="Hypothetical protein af1432"/>
    <property type="match status" value="1"/>
</dbReference>
<dbReference type="KEGG" id="gah:GAH_01434"/>
<keyword evidence="2" id="KW-0378">Hydrolase</keyword>
<dbReference type="InterPro" id="IPR003607">
    <property type="entry name" value="HD/PDEase_dom"/>
</dbReference>
<dbReference type="FunCoup" id="A0A0F7IFK1">
    <property type="interactions" value="93"/>
</dbReference>
<dbReference type="GO" id="GO:0008832">
    <property type="term" value="F:dGTPase activity"/>
    <property type="evidence" value="ECO:0007669"/>
    <property type="project" value="TreeGrafter"/>
</dbReference>
<dbReference type="InParanoid" id="A0A0F7IFK1"/>
<feature type="domain" description="HD" evidence="1">
    <location>
        <begin position="50"/>
        <end position="147"/>
    </location>
</feature>
<dbReference type="CDD" id="cd00077">
    <property type="entry name" value="HDc"/>
    <property type="match status" value="1"/>
</dbReference>
<dbReference type="GO" id="GO:0006203">
    <property type="term" value="P:dGTP catabolic process"/>
    <property type="evidence" value="ECO:0007669"/>
    <property type="project" value="TreeGrafter"/>
</dbReference>
<dbReference type="Proteomes" id="UP000034723">
    <property type="component" value="Chromosome"/>
</dbReference>
<protein>
    <submittedName>
        <fullName evidence="2">HD superfamily phosphohydrolase</fullName>
    </submittedName>
</protein>
<dbReference type="PROSITE" id="PS51831">
    <property type="entry name" value="HD"/>
    <property type="match status" value="1"/>
</dbReference>
<dbReference type="STRING" id="113653.GAH_01434"/>
<dbReference type="InterPro" id="IPR006674">
    <property type="entry name" value="HD_domain"/>
</dbReference>
<name>A0A0F7IFK1_9EURY</name>
<dbReference type="SMART" id="SM00471">
    <property type="entry name" value="HDc"/>
    <property type="match status" value="1"/>
</dbReference>
<evidence type="ECO:0000313" key="3">
    <source>
        <dbReference type="Proteomes" id="UP000034723"/>
    </source>
</evidence>
<proteinExistence type="predicted"/>
<reference evidence="2 3" key="1">
    <citation type="submission" date="2015-04" db="EMBL/GenBank/DDBJ databases">
        <title>The complete genome sequence of the hyperthermophilic, obligate iron-reducing archaeon Geoglobus ahangari strain 234T.</title>
        <authorList>
            <person name="Manzella M.P."/>
            <person name="Holmes D.E."/>
            <person name="Rocheleau J.M."/>
            <person name="Chung A."/>
            <person name="Reguera G."/>
            <person name="Kashefi K."/>
        </authorList>
    </citation>
    <scope>NUCLEOTIDE SEQUENCE [LARGE SCALE GENOMIC DNA]</scope>
    <source>
        <strain evidence="2 3">234</strain>
    </source>
</reference>
<organism evidence="2 3">
    <name type="scientific">Geoglobus ahangari</name>
    <dbReference type="NCBI Taxonomy" id="113653"/>
    <lineage>
        <taxon>Archaea</taxon>
        <taxon>Methanobacteriati</taxon>
        <taxon>Methanobacteriota</taxon>
        <taxon>Archaeoglobi</taxon>
        <taxon>Archaeoglobales</taxon>
        <taxon>Archaeoglobaceae</taxon>
        <taxon>Geoglobus</taxon>
    </lineage>
</organism>
<keyword evidence="3" id="KW-1185">Reference proteome</keyword>
<dbReference type="SUPFAM" id="SSF109604">
    <property type="entry name" value="HD-domain/PDEase-like"/>
    <property type="match status" value="1"/>
</dbReference>